<feature type="signal peptide" evidence="2">
    <location>
        <begin position="1"/>
        <end position="24"/>
    </location>
</feature>
<proteinExistence type="predicted"/>
<dbReference type="PANTHER" id="PTHR43019:SF23">
    <property type="entry name" value="PROTEASE DO-LIKE 5, CHLOROPLASTIC"/>
    <property type="match status" value="1"/>
</dbReference>
<gene>
    <name evidence="3" type="ORF">EQG66_07000</name>
</gene>
<accession>A0A4Q1KI44</accession>
<keyword evidence="4" id="KW-1185">Reference proteome</keyword>
<reference evidence="4" key="1">
    <citation type="submission" date="2019-01" db="EMBL/GenBank/DDBJ databases">
        <title>Cytophagaceae bacterium strain CAR-16.</title>
        <authorList>
            <person name="Chen W.-M."/>
        </authorList>
    </citation>
    <scope>NUCLEOTIDE SEQUENCE [LARGE SCALE GENOMIC DNA]</scope>
    <source>
        <strain evidence="4">CHR27</strain>
    </source>
</reference>
<keyword evidence="1" id="KW-0812">Transmembrane</keyword>
<keyword evidence="3" id="KW-0378">Hydrolase</keyword>
<dbReference type="SUPFAM" id="SSF50494">
    <property type="entry name" value="Trypsin-like serine proteases"/>
    <property type="match status" value="1"/>
</dbReference>
<dbReference type="GO" id="GO:0006508">
    <property type="term" value="P:proteolysis"/>
    <property type="evidence" value="ECO:0007669"/>
    <property type="project" value="UniProtKB-KW"/>
</dbReference>
<sequence>MKRLLRRLLIIISLLAFPAAPISAEQQDVAVAVRSVVRVVIIATNGDQAYFVGHGSGVAVAPDKVLTNAHVVEILRSEKNLTVGVVPTEGKRGYGGKLIAYSTGNDLALIEVKDARLPVATFFAGGVMDGQHVTAVGYPATVDRAQGLDLNEMVQPLEPVKTGGAVSTGRSSQAFDTILHTAPIAAGNSGGPLVDDCGRVLGLNSMGSVAESAADAEFGFAVSNREIASFLRQAGVQFRRTPVPCRSMAELEVLEAKMQADALLKQQQQEQQAAMAEQKALSAAREQASQDIVSARENMMALSGVLLVLGGLAFGGAMMFNAEHKPRQRKWAMIGGGVLIVAAVAVFLLRPSFSGIADKVADALPAENATFPVTVPAYDANGENICRIDEARSRIIFSDTQDSSIAWTPEGCADGARQFVQADKSWNRLSLHDDQSISVASFDPADGSYKVERFLPNATTMEQARKIEAKLAAKGCTADPATLSRIQQAHGQIRALLPAQPNERLVYQCTRKPSDGPSETSPQN</sequence>
<dbReference type="InterPro" id="IPR043504">
    <property type="entry name" value="Peptidase_S1_PA_chymotrypsin"/>
</dbReference>
<keyword evidence="1" id="KW-1133">Transmembrane helix</keyword>
<dbReference type="RefSeq" id="WP_129403877.1">
    <property type="nucleotide sequence ID" value="NZ_SBKP01000005.1"/>
</dbReference>
<name>A0A4Q1KI44_9SPHN</name>
<dbReference type="Gene3D" id="2.40.10.10">
    <property type="entry name" value="Trypsin-like serine proteases"/>
    <property type="match status" value="2"/>
</dbReference>
<keyword evidence="3" id="KW-0645">Protease</keyword>
<organism evidence="3 4">
    <name type="scientific">Sphingobium fluviale</name>
    <dbReference type="NCBI Taxonomy" id="2506423"/>
    <lineage>
        <taxon>Bacteria</taxon>
        <taxon>Pseudomonadati</taxon>
        <taxon>Pseudomonadota</taxon>
        <taxon>Alphaproteobacteria</taxon>
        <taxon>Sphingomonadales</taxon>
        <taxon>Sphingomonadaceae</taxon>
        <taxon>Sphingobium</taxon>
    </lineage>
</organism>
<keyword evidence="1" id="KW-0472">Membrane</keyword>
<comment type="caution">
    <text evidence="3">The sequence shown here is derived from an EMBL/GenBank/DDBJ whole genome shotgun (WGS) entry which is preliminary data.</text>
</comment>
<evidence type="ECO:0000256" key="1">
    <source>
        <dbReference type="SAM" id="Phobius"/>
    </source>
</evidence>
<feature type="transmembrane region" description="Helical" evidence="1">
    <location>
        <begin position="331"/>
        <end position="349"/>
    </location>
</feature>
<protein>
    <submittedName>
        <fullName evidence="3">Serine protease</fullName>
    </submittedName>
</protein>
<evidence type="ECO:0000313" key="4">
    <source>
        <dbReference type="Proteomes" id="UP000290958"/>
    </source>
</evidence>
<dbReference type="PANTHER" id="PTHR43019">
    <property type="entry name" value="SERINE ENDOPROTEASE DEGS"/>
    <property type="match status" value="1"/>
</dbReference>
<dbReference type="Proteomes" id="UP000290958">
    <property type="component" value="Unassembled WGS sequence"/>
</dbReference>
<dbReference type="InterPro" id="IPR009003">
    <property type="entry name" value="Peptidase_S1_PA"/>
</dbReference>
<evidence type="ECO:0000313" key="3">
    <source>
        <dbReference type="EMBL" id="RXR29232.1"/>
    </source>
</evidence>
<dbReference type="OrthoDB" id="9766361at2"/>
<dbReference type="EMBL" id="SBKP01000005">
    <property type="protein sequence ID" value="RXR29232.1"/>
    <property type="molecule type" value="Genomic_DNA"/>
</dbReference>
<dbReference type="Pfam" id="PF13365">
    <property type="entry name" value="Trypsin_2"/>
    <property type="match status" value="1"/>
</dbReference>
<feature type="chain" id="PRO_5020617813" evidence="2">
    <location>
        <begin position="25"/>
        <end position="524"/>
    </location>
</feature>
<evidence type="ECO:0000256" key="2">
    <source>
        <dbReference type="SAM" id="SignalP"/>
    </source>
</evidence>
<dbReference type="GO" id="GO:0008233">
    <property type="term" value="F:peptidase activity"/>
    <property type="evidence" value="ECO:0007669"/>
    <property type="project" value="UniProtKB-KW"/>
</dbReference>
<feature type="transmembrane region" description="Helical" evidence="1">
    <location>
        <begin position="299"/>
        <end position="319"/>
    </location>
</feature>
<keyword evidence="2" id="KW-0732">Signal</keyword>
<dbReference type="AlphaFoldDB" id="A0A4Q1KI44"/>